<dbReference type="InterPro" id="IPR006012">
    <property type="entry name" value="Syntaxin/epimorphin_CS"/>
</dbReference>
<dbReference type="Proteomes" id="UP000711488">
    <property type="component" value="Unassembled WGS sequence"/>
</dbReference>
<dbReference type="PROSITE" id="PS50192">
    <property type="entry name" value="T_SNARE"/>
    <property type="match status" value="1"/>
</dbReference>
<name>A0A6A0GNI1_HYAAZ</name>
<dbReference type="PANTHER" id="PTHR19957:SF411">
    <property type="entry name" value="LD23667P"/>
    <property type="match status" value="1"/>
</dbReference>
<dbReference type="OrthoDB" id="364348at2759"/>
<comment type="subcellular location">
    <subcellularLocation>
        <location evidence="1">Membrane</location>
        <topology evidence="1">Single-pass type IV membrane protein</topology>
    </subcellularLocation>
</comment>
<organism evidence="6">
    <name type="scientific">Hyalella azteca</name>
    <name type="common">Amphipod</name>
    <dbReference type="NCBI Taxonomy" id="294128"/>
    <lineage>
        <taxon>Eukaryota</taxon>
        <taxon>Metazoa</taxon>
        <taxon>Ecdysozoa</taxon>
        <taxon>Arthropoda</taxon>
        <taxon>Crustacea</taxon>
        <taxon>Multicrustacea</taxon>
        <taxon>Malacostraca</taxon>
        <taxon>Eumalacostraca</taxon>
        <taxon>Peracarida</taxon>
        <taxon>Amphipoda</taxon>
        <taxon>Senticaudata</taxon>
        <taxon>Talitrida</taxon>
        <taxon>Talitroidea</taxon>
        <taxon>Hyalellidae</taxon>
        <taxon>Hyalella</taxon>
    </lineage>
</organism>
<keyword evidence="4" id="KW-0472">Membrane</keyword>
<comment type="caution">
    <text evidence="6">The sequence shown here is derived from an EMBL/GenBank/DDBJ whole genome shotgun (WGS) entry which is preliminary data.</text>
</comment>
<comment type="similarity">
    <text evidence="2">Belongs to the syntaxin family.</text>
</comment>
<proteinExistence type="inferred from homology"/>
<dbReference type="PANTHER" id="PTHR19957">
    <property type="entry name" value="SYNTAXIN"/>
    <property type="match status" value="1"/>
</dbReference>
<dbReference type="GO" id="GO:0031201">
    <property type="term" value="C:SNARE complex"/>
    <property type="evidence" value="ECO:0007669"/>
    <property type="project" value="TreeGrafter"/>
</dbReference>
<dbReference type="SUPFAM" id="SSF47661">
    <property type="entry name" value="t-snare proteins"/>
    <property type="match status" value="1"/>
</dbReference>
<gene>
    <name evidence="6" type="ORF">HAZT_HAZT005692</name>
</gene>
<dbReference type="InterPro" id="IPR045242">
    <property type="entry name" value="Syntaxin"/>
</dbReference>
<dbReference type="GO" id="GO:0000149">
    <property type="term" value="F:SNARE binding"/>
    <property type="evidence" value="ECO:0007669"/>
    <property type="project" value="TreeGrafter"/>
</dbReference>
<feature type="transmembrane region" description="Helical" evidence="4">
    <location>
        <begin position="129"/>
        <end position="148"/>
    </location>
</feature>
<reference evidence="6" key="2">
    <citation type="journal article" date="2018" name="Environ. Sci. Technol.">
        <title>The Toxicogenome of Hyalella azteca: A Model for Sediment Ecotoxicology and Evolutionary Toxicology.</title>
        <authorList>
            <person name="Poynton H.C."/>
            <person name="Hasenbein S."/>
            <person name="Benoit J.B."/>
            <person name="Sepulveda M.S."/>
            <person name="Poelchau M.F."/>
            <person name="Hughes D.S.T."/>
            <person name="Murali S.C."/>
            <person name="Chen S."/>
            <person name="Glastad K.M."/>
            <person name="Goodisman M.A.D."/>
            <person name="Werren J.H."/>
            <person name="Vineis J.H."/>
            <person name="Bowen J.L."/>
            <person name="Friedrich M."/>
            <person name="Jones J."/>
            <person name="Robertson H.M."/>
            <person name="Feyereisen R."/>
            <person name="Mechler-Hickson A."/>
            <person name="Mathers N."/>
            <person name="Lee C.E."/>
            <person name="Colbourne J.K."/>
            <person name="Biales A."/>
            <person name="Johnston J.S."/>
            <person name="Wellborn G.A."/>
            <person name="Rosendale A.J."/>
            <person name="Cridge A.G."/>
            <person name="Munoz-Torres M.C."/>
            <person name="Bain P.A."/>
            <person name="Manny A.R."/>
            <person name="Major K.M."/>
            <person name="Lambert F.N."/>
            <person name="Vulpe C.D."/>
            <person name="Tuck P."/>
            <person name="Blalock B.J."/>
            <person name="Lin Y.Y."/>
            <person name="Smith M.E."/>
            <person name="Ochoa-Acuna H."/>
            <person name="Chen M.M."/>
            <person name="Childers C.P."/>
            <person name="Qu J."/>
            <person name="Dugan S."/>
            <person name="Lee S.L."/>
            <person name="Chao H."/>
            <person name="Dinh H."/>
            <person name="Han Y."/>
            <person name="Doddapaneni H."/>
            <person name="Worley K.C."/>
            <person name="Muzny D.M."/>
            <person name="Gibbs R.A."/>
            <person name="Richards S."/>
        </authorList>
    </citation>
    <scope>NUCLEOTIDE SEQUENCE</scope>
    <source>
        <strain evidence="6">HAZT.00-mixed</strain>
        <tissue evidence="6">Whole organism</tissue>
    </source>
</reference>
<dbReference type="GO" id="GO:0006906">
    <property type="term" value="P:vesicle fusion"/>
    <property type="evidence" value="ECO:0007669"/>
    <property type="project" value="TreeGrafter"/>
</dbReference>
<dbReference type="Pfam" id="PF05739">
    <property type="entry name" value="SNARE"/>
    <property type="match status" value="1"/>
</dbReference>
<keyword evidence="4" id="KW-0812">Transmembrane</keyword>
<protein>
    <recommendedName>
        <fullName evidence="5">t-SNARE coiled-coil homology domain-containing protein</fullName>
    </recommendedName>
</protein>
<evidence type="ECO:0000259" key="5">
    <source>
        <dbReference type="PROSITE" id="PS50192"/>
    </source>
</evidence>
<dbReference type="EMBL" id="JQDR03017942">
    <property type="protein sequence ID" value="KAA0183286.1"/>
    <property type="molecule type" value="Genomic_DNA"/>
</dbReference>
<evidence type="ECO:0000256" key="3">
    <source>
        <dbReference type="SAM" id="MobiDB-lite"/>
    </source>
</evidence>
<feature type="region of interest" description="Disordered" evidence="3">
    <location>
        <begin position="1"/>
        <end position="33"/>
    </location>
</feature>
<dbReference type="InterPro" id="IPR010989">
    <property type="entry name" value="SNARE"/>
</dbReference>
<dbReference type="SMART" id="SM00397">
    <property type="entry name" value="t_SNARE"/>
    <property type="match status" value="1"/>
</dbReference>
<reference evidence="6" key="3">
    <citation type="submission" date="2019-06" db="EMBL/GenBank/DDBJ databases">
        <authorList>
            <person name="Poynton C."/>
            <person name="Hasenbein S."/>
            <person name="Benoit J.B."/>
            <person name="Sepulveda M.S."/>
            <person name="Poelchau M.F."/>
            <person name="Murali S.C."/>
            <person name="Chen S."/>
            <person name="Glastad K.M."/>
            <person name="Werren J.H."/>
            <person name="Vineis J.H."/>
            <person name="Bowen J.L."/>
            <person name="Friedrich M."/>
            <person name="Jones J."/>
            <person name="Robertson H.M."/>
            <person name="Feyereisen R."/>
            <person name="Mechler-Hickson A."/>
            <person name="Mathers N."/>
            <person name="Lee C.E."/>
            <person name="Colbourne J.K."/>
            <person name="Biales A."/>
            <person name="Johnston J.S."/>
            <person name="Wellborn G.A."/>
            <person name="Rosendale A.J."/>
            <person name="Cridge A.G."/>
            <person name="Munoz-Torres M.C."/>
            <person name="Bain P.A."/>
            <person name="Manny A.R."/>
            <person name="Major K.M."/>
            <person name="Lambert F.N."/>
            <person name="Vulpe C.D."/>
            <person name="Tuck P."/>
            <person name="Blalock B.J."/>
            <person name="Lin Y.-Y."/>
            <person name="Smith M.E."/>
            <person name="Ochoa-Acuna H."/>
            <person name="Chen M.-J.M."/>
            <person name="Childers C.P."/>
            <person name="Qu J."/>
            <person name="Dugan S."/>
            <person name="Lee S.L."/>
            <person name="Chao H."/>
            <person name="Dinh H."/>
            <person name="Han Y."/>
            <person name="Doddapaneni H."/>
            <person name="Worley K.C."/>
            <person name="Muzny D.M."/>
            <person name="Gibbs R.A."/>
            <person name="Richards S."/>
        </authorList>
    </citation>
    <scope>NUCLEOTIDE SEQUENCE</scope>
    <source>
        <strain evidence="6">HAZT.00-mixed</strain>
        <tissue evidence="6">Whole organism</tissue>
    </source>
</reference>
<evidence type="ECO:0000256" key="4">
    <source>
        <dbReference type="SAM" id="Phobius"/>
    </source>
</evidence>
<keyword evidence="4" id="KW-1133">Transmembrane helix</keyword>
<feature type="domain" description="T-SNARE coiled-coil homology" evidence="5">
    <location>
        <begin position="39"/>
        <end position="101"/>
    </location>
</feature>
<sequence length="152" mass="16532">MPGGGNRGSSALVDIGGEGGSSSSAGQQLQHQLEQEEELRAIKERESQIRQLEADIGDVNQIFKDLATMVHEQGEVIDSIEANVETAQVNVSQGNVQLASARLCQVLYLELCQVLYLELYQNKGCRKKVILAIILAVIVSIIIGLIVWSSKK</sequence>
<dbReference type="AlphaFoldDB" id="A0A6A0GNI1"/>
<dbReference type="GO" id="GO:0048278">
    <property type="term" value="P:vesicle docking"/>
    <property type="evidence" value="ECO:0007669"/>
    <property type="project" value="TreeGrafter"/>
</dbReference>
<reference evidence="6" key="1">
    <citation type="submission" date="2014-08" db="EMBL/GenBank/DDBJ databases">
        <authorList>
            <person name="Murali S."/>
            <person name="Richards S."/>
            <person name="Bandaranaike D."/>
            <person name="Bellair M."/>
            <person name="Blankenburg K."/>
            <person name="Chao H."/>
            <person name="Dinh H."/>
            <person name="Doddapaneni H."/>
            <person name="Dugan-Rocha S."/>
            <person name="Elkadiri S."/>
            <person name="Gnanaolivu R."/>
            <person name="Hughes D."/>
            <person name="Lee S."/>
            <person name="Li M."/>
            <person name="Ming W."/>
            <person name="Munidasa M."/>
            <person name="Muniz J."/>
            <person name="Nguyen L."/>
            <person name="Osuji N."/>
            <person name="Pu L.-L."/>
            <person name="Puazo M."/>
            <person name="Skinner E."/>
            <person name="Qu C."/>
            <person name="Quiroz J."/>
            <person name="Raj R."/>
            <person name="Weissenberger G."/>
            <person name="Xin Y."/>
            <person name="Zou X."/>
            <person name="Han Y."/>
            <person name="Worley K."/>
            <person name="Muzny D."/>
            <person name="Gibbs R."/>
        </authorList>
    </citation>
    <scope>NUCLEOTIDE SEQUENCE</scope>
    <source>
        <strain evidence="6">HAZT.00-mixed</strain>
        <tissue evidence="6">Whole organism</tissue>
    </source>
</reference>
<dbReference type="CDD" id="cd15847">
    <property type="entry name" value="SNARE_syntaxin7_like"/>
    <property type="match status" value="1"/>
</dbReference>
<feature type="compositionally biased region" description="Low complexity" evidence="3">
    <location>
        <begin position="21"/>
        <end position="32"/>
    </location>
</feature>
<evidence type="ECO:0000256" key="2">
    <source>
        <dbReference type="ARBA" id="ARBA00009063"/>
    </source>
</evidence>
<dbReference type="GO" id="GO:0008021">
    <property type="term" value="C:synaptic vesicle"/>
    <property type="evidence" value="ECO:0007669"/>
    <property type="project" value="TreeGrafter"/>
</dbReference>
<dbReference type="GO" id="GO:0006886">
    <property type="term" value="P:intracellular protein transport"/>
    <property type="evidence" value="ECO:0007669"/>
    <property type="project" value="InterPro"/>
</dbReference>
<dbReference type="Gene3D" id="1.20.58.70">
    <property type="match status" value="1"/>
</dbReference>
<dbReference type="GO" id="GO:0005484">
    <property type="term" value="F:SNAP receptor activity"/>
    <property type="evidence" value="ECO:0007669"/>
    <property type="project" value="InterPro"/>
</dbReference>
<dbReference type="PROSITE" id="PS00914">
    <property type="entry name" value="SYNTAXIN"/>
    <property type="match status" value="1"/>
</dbReference>
<evidence type="ECO:0000313" key="6">
    <source>
        <dbReference type="EMBL" id="KAA0183286.1"/>
    </source>
</evidence>
<evidence type="ECO:0000256" key="1">
    <source>
        <dbReference type="ARBA" id="ARBA00004211"/>
    </source>
</evidence>
<accession>A0A6A0GNI1</accession>
<dbReference type="InterPro" id="IPR000727">
    <property type="entry name" value="T_SNARE_dom"/>
</dbReference>